<dbReference type="InterPro" id="IPR038466">
    <property type="entry name" value="S8_pro-domain_sf"/>
</dbReference>
<gene>
    <name evidence="3" type="ORF">DSTB1V02_LOCUS10885</name>
</gene>
<accession>A0A7R9ABQ8</accession>
<dbReference type="Proteomes" id="UP000677054">
    <property type="component" value="Unassembled WGS sequence"/>
</dbReference>
<dbReference type="AlphaFoldDB" id="A0A7R9ABQ8"/>
<dbReference type="OrthoDB" id="6156546at2759"/>
<evidence type="ECO:0000259" key="2">
    <source>
        <dbReference type="Pfam" id="PF16470"/>
    </source>
</evidence>
<dbReference type="EMBL" id="LR902808">
    <property type="protein sequence ID" value="CAD7251118.1"/>
    <property type="molecule type" value="Genomic_DNA"/>
</dbReference>
<sequence length="239" mass="26335">MGGGEDETKRLEEARVCAAAECDDEEVEDALTVTLDLKCEEILMPPPPRTSKRFPLGPLLFSTLLLLLHLSPVYSSPSTIYHNEFAVHIPAGSDVADRIAEKHGFVNHGQGVTVVHYRWIPNGDSPTVEERLDVPVCGHWVSTPQNPVSSLGFPSCSDAWLSPVGRRIDVLCGRSVHPIRASYEHLGIVVVLMRLAIIIVWFVVGGAIMNGLERESEYNGMRLVHLSLLSRLSRTIPDL</sequence>
<feature type="domain" description="Peptidase S8 pro-domain" evidence="2">
    <location>
        <begin position="84"/>
        <end position="117"/>
    </location>
</feature>
<evidence type="ECO:0000313" key="4">
    <source>
        <dbReference type="Proteomes" id="UP000677054"/>
    </source>
</evidence>
<dbReference type="Gene3D" id="3.30.70.850">
    <property type="entry name" value="Peptidase S8, pro-domain"/>
    <property type="match status" value="1"/>
</dbReference>
<keyword evidence="1" id="KW-1133">Transmembrane helix</keyword>
<keyword evidence="1" id="KW-0812">Transmembrane</keyword>
<proteinExistence type="predicted"/>
<evidence type="ECO:0000256" key="1">
    <source>
        <dbReference type="SAM" id="Phobius"/>
    </source>
</evidence>
<organism evidence="3">
    <name type="scientific">Darwinula stevensoni</name>
    <dbReference type="NCBI Taxonomy" id="69355"/>
    <lineage>
        <taxon>Eukaryota</taxon>
        <taxon>Metazoa</taxon>
        <taxon>Ecdysozoa</taxon>
        <taxon>Arthropoda</taxon>
        <taxon>Crustacea</taxon>
        <taxon>Oligostraca</taxon>
        <taxon>Ostracoda</taxon>
        <taxon>Podocopa</taxon>
        <taxon>Podocopida</taxon>
        <taxon>Darwinulocopina</taxon>
        <taxon>Darwinuloidea</taxon>
        <taxon>Darwinulidae</taxon>
        <taxon>Darwinula</taxon>
    </lineage>
</organism>
<reference evidence="3" key="1">
    <citation type="submission" date="2020-11" db="EMBL/GenBank/DDBJ databases">
        <authorList>
            <person name="Tran Van P."/>
        </authorList>
    </citation>
    <scope>NUCLEOTIDE SEQUENCE</scope>
</reference>
<keyword evidence="4" id="KW-1185">Reference proteome</keyword>
<dbReference type="EMBL" id="CAJPEV010003291">
    <property type="protein sequence ID" value="CAG0899430.1"/>
    <property type="molecule type" value="Genomic_DNA"/>
</dbReference>
<name>A0A7R9ABQ8_9CRUS</name>
<dbReference type="SUPFAM" id="SSF54897">
    <property type="entry name" value="Protease propeptides/inhibitors"/>
    <property type="match status" value="1"/>
</dbReference>
<feature type="transmembrane region" description="Helical" evidence="1">
    <location>
        <begin position="186"/>
        <end position="212"/>
    </location>
</feature>
<keyword evidence="1" id="KW-0472">Membrane</keyword>
<dbReference type="InterPro" id="IPR032815">
    <property type="entry name" value="S8_pro-domain"/>
</dbReference>
<evidence type="ECO:0000313" key="3">
    <source>
        <dbReference type="EMBL" id="CAD7251118.1"/>
    </source>
</evidence>
<dbReference type="Pfam" id="PF16470">
    <property type="entry name" value="S8_pro-domain"/>
    <property type="match status" value="1"/>
</dbReference>
<protein>
    <recommendedName>
        <fullName evidence="2">Peptidase S8 pro-domain domain-containing protein</fullName>
    </recommendedName>
</protein>